<evidence type="ECO:0000313" key="5">
    <source>
        <dbReference type="EMBL" id="MDB1126122.1"/>
    </source>
</evidence>
<dbReference type="Pfam" id="PF07883">
    <property type="entry name" value="Cupin_2"/>
    <property type="match status" value="1"/>
</dbReference>
<dbReference type="Proteomes" id="UP001210678">
    <property type="component" value="Unassembled WGS sequence"/>
</dbReference>
<dbReference type="InterPro" id="IPR013096">
    <property type="entry name" value="Cupin_2"/>
</dbReference>
<dbReference type="InterPro" id="IPR009057">
    <property type="entry name" value="Homeodomain-like_sf"/>
</dbReference>
<dbReference type="InterPro" id="IPR014710">
    <property type="entry name" value="RmlC-like_jellyroll"/>
</dbReference>
<evidence type="ECO:0000259" key="4">
    <source>
        <dbReference type="PROSITE" id="PS01124"/>
    </source>
</evidence>
<protein>
    <submittedName>
        <fullName evidence="5">AraC family transcriptional regulator</fullName>
    </submittedName>
</protein>
<dbReference type="SUPFAM" id="SSF46689">
    <property type="entry name" value="Homeodomain-like"/>
    <property type="match status" value="2"/>
</dbReference>
<gene>
    <name evidence="5" type="ORF">PGX00_21615</name>
</gene>
<dbReference type="PRINTS" id="PR00032">
    <property type="entry name" value="HTHARAC"/>
</dbReference>
<dbReference type="Gene3D" id="2.60.120.10">
    <property type="entry name" value="Jelly Rolls"/>
    <property type="match status" value="1"/>
</dbReference>
<sequence length="290" mass="33670">MGLIYTLDTHLKHPHLKFAISYGTHCHDFPSHSHDFSELFIVVKGTATHTVSNYHYPLTQGDVFVINGQVEHGFSDVDKLVLMNLMFESQTPIFESPALKLLPGYQALFNIEPVARQKADYTAKLNLNNEQYAEVEKLIRAIDNEYQRAHTGFETMLNAQLQQLIITLSRFYQGDNIQMNSSTMILSRALVYLEEHFRRDDLRTDQVASASFISVRQLERLFRVYLQTSPNQYLKDKRLQFAYEALLGYPQLSIQQIADKSGYSDSNYFSKCFKQKYGQNPRQYRKMPNK</sequence>
<evidence type="ECO:0000256" key="1">
    <source>
        <dbReference type="ARBA" id="ARBA00023015"/>
    </source>
</evidence>
<evidence type="ECO:0000256" key="3">
    <source>
        <dbReference type="ARBA" id="ARBA00023163"/>
    </source>
</evidence>
<dbReference type="PANTHER" id="PTHR43280:SF28">
    <property type="entry name" value="HTH-TYPE TRANSCRIPTIONAL ACTIVATOR RHAS"/>
    <property type="match status" value="1"/>
</dbReference>
<dbReference type="PROSITE" id="PS01124">
    <property type="entry name" value="HTH_ARAC_FAMILY_2"/>
    <property type="match status" value="1"/>
</dbReference>
<dbReference type="InterPro" id="IPR020449">
    <property type="entry name" value="Tscrpt_reg_AraC-type_HTH"/>
</dbReference>
<keyword evidence="3" id="KW-0804">Transcription</keyword>
<dbReference type="EMBL" id="JAQLOI010000003">
    <property type="protein sequence ID" value="MDB1126122.1"/>
    <property type="molecule type" value="Genomic_DNA"/>
</dbReference>
<name>A0ABT4YXL3_9VIBR</name>
<comment type="caution">
    <text evidence="5">The sequence shown here is derived from an EMBL/GenBank/DDBJ whole genome shotgun (WGS) entry which is preliminary data.</text>
</comment>
<dbReference type="Gene3D" id="1.10.10.60">
    <property type="entry name" value="Homeodomain-like"/>
    <property type="match status" value="2"/>
</dbReference>
<organism evidence="5 6">
    <name type="scientific">Vibrio algarum</name>
    <dbReference type="NCBI Taxonomy" id="3020714"/>
    <lineage>
        <taxon>Bacteria</taxon>
        <taxon>Pseudomonadati</taxon>
        <taxon>Pseudomonadota</taxon>
        <taxon>Gammaproteobacteria</taxon>
        <taxon>Vibrionales</taxon>
        <taxon>Vibrionaceae</taxon>
        <taxon>Vibrio</taxon>
    </lineage>
</organism>
<evidence type="ECO:0000256" key="2">
    <source>
        <dbReference type="ARBA" id="ARBA00023125"/>
    </source>
</evidence>
<reference evidence="5 6" key="1">
    <citation type="submission" date="2023-01" db="EMBL/GenBank/DDBJ databases">
        <title>Vibrio sp. KJ40-1 sp.nov, isolated from marine algae.</title>
        <authorList>
            <person name="Butt M."/>
            <person name="Kim J.M.J."/>
            <person name="Jeon C.O.C."/>
        </authorList>
    </citation>
    <scope>NUCLEOTIDE SEQUENCE [LARGE SCALE GENOMIC DNA]</scope>
    <source>
        <strain evidence="5 6">KJ40-1</strain>
    </source>
</reference>
<keyword evidence="2" id="KW-0238">DNA-binding</keyword>
<dbReference type="Pfam" id="PF12833">
    <property type="entry name" value="HTH_18"/>
    <property type="match status" value="1"/>
</dbReference>
<dbReference type="SMART" id="SM00342">
    <property type="entry name" value="HTH_ARAC"/>
    <property type="match status" value="1"/>
</dbReference>
<accession>A0ABT4YXL3</accession>
<keyword evidence="6" id="KW-1185">Reference proteome</keyword>
<feature type="domain" description="HTH araC/xylS-type" evidence="4">
    <location>
        <begin position="187"/>
        <end position="287"/>
    </location>
</feature>
<dbReference type="InterPro" id="IPR018060">
    <property type="entry name" value="HTH_AraC"/>
</dbReference>
<dbReference type="InterPro" id="IPR037923">
    <property type="entry name" value="HTH-like"/>
</dbReference>
<dbReference type="PANTHER" id="PTHR43280">
    <property type="entry name" value="ARAC-FAMILY TRANSCRIPTIONAL REGULATOR"/>
    <property type="match status" value="1"/>
</dbReference>
<keyword evidence="1" id="KW-0805">Transcription regulation</keyword>
<proteinExistence type="predicted"/>
<dbReference type="SUPFAM" id="SSF51215">
    <property type="entry name" value="Regulatory protein AraC"/>
    <property type="match status" value="1"/>
</dbReference>
<evidence type="ECO:0000313" key="6">
    <source>
        <dbReference type="Proteomes" id="UP001210678"/>
    </source>
</evidence>
<dbReference type="RefSeq" id="WP_272140464.1">
    <property type="nucleotide sequence ID" value="NZ_JAQLOI010000003.1"/>
</dbReference>